<keyword evidence="4" id="KW-0378">Hydrolase</keyword>
<dbReference type="GO" id="GO:0070006">
    <property type="term" value="F:metalloaminopeptidase activity"/>
    <property type="evidence" value="ECO:0007669"/>
    <property type="project" value="InterPro"/>
</dbReference>
<dbReference type="InterPro" id="IPR029149">
    <property type="entry name" value="Creatin/AminoP/Spt16_N"/>
</dbReference>
<evidence type="ECO:0000256" key="3">
    <source>
        <dbReference type="ARBA" id="ARBA00022723"/>
    </source>
</evidence>
<evidence type="ECO:0000259" key="7">
    <source>
        <dbReference type="Pfam" id="PF00557"/>
    </source>
</evidence>
<evidence type="ECO:0000313" key="11">
    <source>
        <dbReference type="Proteomes" id="UP001154078"/>
    </source>
</evidence>
<dbReference type="InterPro" id="IPR001131">
    <property type="entry name" value="Peptidase_M24B_aminopep-P_CS"/>
</dbReference>
<evidence type="ECO:0000259" key="8">
    <source>
        <dbReference type="Pfam" id="PF01321"/>
    </source>
</evidence>
<dbReference type="FunFam" id="3.90.230.10:FF:000007">
    <property type="entry name" value="Xaa-Pro aminopeptidase P"/>
    <property type="match status" value="1"/>
</dbReference>
<evidence type="ECO:0000259" key="9">
    <source>
        <dbReference type="Pfam" id="PF16188"/>
    </source>
</evidence>
<gene>
    <name evidence="10" type="ORF">MELIAE_LOCUS8235</name>
</gene>
<organism evidence="10 11">
    <name type="scientific">Brassicogethes aeneus</name>
    <name type="common">Rape pollen beetle</name>
    <name type="synonym">Meligethes aeneus</name>
    <dbReference type="NCBI Taxonomy" id="1431903"/>
    <lineage>
        <taxon>Eukaryota</taxon>
        <taxon>Metazoa</taxon>
        <taxon>Ecdysozoa</taxon>
        <taxon>Arthropoda</taxon>
        <taxon>Hexapoda</taxon>
        <taxon>Insecta</taxon>
        <taxon>Pterygota</taxon>
        <taxon>Neoptera</taxon>
        <taxon>Endopterygota</taxon>
        <taxon>Coleoptera</taxon>
        <taxon>Polyphaga</taxon>
        <taxon>Cucujiformia</taxon>
        <taxon>Nitidulidae</taxon>
        <taxon>Meligethinae</taxon>
        <taxon>Brassicogethes</taxon>
    </lineage>
</organism>
<sequence>MPSRSTTNLLKQLRSFMQNASYVNETIQAYIVPSSDPHGSEYLAGCDEHRAYISGFTGSAGTAVVTEKQALLWTDGRYFLQASQQLDENWTLMKEGLPQTPSQGTWLTKNLPMGSRVGVDPKVYSHDKFVSLQKVLEGAGQKLIPIEGNLVEAVWVDRPNRPTNPVHPLGLHYTGMPLKNKFRDIQSAMKEKHAKYLVLTKLDEIAWFLNLRGGDIKYNPVFFSYVVLAENSYVIFINPKQYNEEIGQHLKAESGDIKFQVESYESIGCYLKEISKNVDGGFVWFSDAAGYDLTSTIPKKSLLTEMTPVQLMKAIKNSVEIEGMKRAHIKDAVALCCYFSWLEKEVASGAKITEISGANKLEQLRSEQEDYVGLSFDTISSVGPHGAIIHYSPSESTDVPITNQTVYLCDSGGQYKDGTTDVTRTMHFGTPSDLEKKTYTLVLKGQLQLGRAVFPSKIKGNCLDSLARQFLWEVGLDYGHGTGHGIGSYLNVHEGPMGISWKPIPDDPGLDAGMFVSNEPGYYEDGLFGARIEDIVQIVPANTTYNFNQRGFLTFHTITLVPKQTKMIDVAMLTDREIKQLNDYHVECRQKIGPLLEKPGYMEAKQWLWKETEPISR</sequence>
<evidence type="ECO:0000313" key="10">
    <source>
        <dbReference type="EMBL" id="CAH0557530.1"/>
    </source>
</evidence>
<comment type="similarity">
    <text evidence="2 6">Belongs to the peptidase M24B family.</text>
</comment>
<dbReference type="InterPro" id="IPR033740">
    <property type="entry name" value="Pept_M24B"/>
</dbReference>
<dbReference type="InterPro" id="IPR032416">
    <property type="entry name" value="Peptidase_M24_C"/>
</dbReference>
<keyword evidence="11" id="KW-1185">Reference proteome</keyword>
<dbReference type="OrthoDB" id="9995434at2759"/>
<keyword evidence="3 6" id="KW-0479">Metal-binding</keyword>
<dbReference type="Pfam" id="PF00557">
    <property type="entry name" value="Peptidase_M24"/>
    <property type="match status" value="1"/>
</dbReference>
<dbReference type="InterPro" id="IPR036005">
    <property type="entry name" value="Creatinase/aminopeptidase-like"/>
</dbReference>
<dbReference type="Gene3D" id="3.40.350.10">
    <property type="entry name" value="Creatinase/prolidase N-terminal domain"/>
    <property type="match status" value="2"/>
</dbReference>
<dbReference type="SUPFAM" id="SSF53092">
    <property type="entry name" value="Creatinase/prolidase N-terminal domain"/>
    <property type="match status" value="1"/>
</dbReference>
<feature type="domain" description="Peptidase M24 C-terminal" evidence="9">
    <location>
        <begin position="551"/>
        <end position="615"/>
    </location>
</feature>
<dbReference type="SUPFAM" id="SSF55920">
    <property type="entry name" value="Creatinase/aminopeptidase"/>
    <property type="match status" value="1"/>
</dbReference>
<dbReference type="InterPro" id="IPR000587">
    <property type="entry name" value="Creatinase_N"/>
</dbReference>
<comment type="cofactor">
    <cofactor evidence="1">
        <name>Mn(2+)</name>
        <dbReference type="ChEBI" id="CHEBI:29035"/>
    </cofactor>
</comment>
<dbReference type="GO" id="GO:0005737">
    <property type="term" value="C:cytoplasm"/>
    <property type="evidence" value="ECO:0007669"/>
    <property type="project" value="UniProtKB-ARBA"/>
</dbReference>
<evidence type="ECO:0000256" key="1">
    <source>
        <dbReference type="ARBA" id="ARBA00001936"/>
    </source>
</evidence>
<dbReference type="CDD" id="cd01085">
    <property type="entry name" value="APP"/>
    <property type="match status" value="1"/>
</dbReference>
<dbReference type="AlphaFoldDB" id="A0A9P0B8S8"/>
<dbReference type="PROSITE" id="PS00491">
    <property type="entry name" value="PROLINE_PEPTIDASE"/>
    <property type="match status" value="1"/>
</dbReference>
<feature type="domain" description="Peptidase M24" evidence="7">
    <location>
        <begin position="322"/>
        <end position="538"/>
    </location>
</feature>
<evidence type="ECO:0000256" key="6">
    <source>
        <dbReference type="RuleBase" id="RU000590"/>
    </source>
</evidence>
<reference evidence="10" key="1">
    <citation type="submission" date="2021-12" db="EMBL/GenBank/DDBJ databases">
        <authorList>
            <person name="King R."/>
        </authorList>
    </citation>
    <scope>NUCLEOTIDE SEQUENCE</scope>
</reference>
<evidence type="ECO:0000256" key="2">
    <source>
        <dbReference type="ARBA" id="ARBA00008766"/>
    </source>
</evidence>
<dbReference type="InterPro" id="IPR050422">
    <property type="entry name" value="X-Pro_aminopeptidase_P"/>
</dbReference>
<protein>
    <submittedName>
        <fullName evidence="10">Uncharacterized protein</fullName>
    </submittedName>
</protein>
<feature type="domain" description="Creatinase N-terminal" evidence="8">
    <location>
        <begin position="12"/>
        <end position="148"/>
    </location>
</feature>
<dbReference type="PANTHER" id="PTHR43763">
    <property type="entry name" value="XAA-PRO AMINOPEPTIDASE 1"/>
    <property type="match status" value="1"/>
</dbReference>
<evidence type="ECO:0000256" key="5">
    <source>
        <dbReference type="ARBA" id="ARBA00023211"/>
    </source>
</evidence>
<dbReference type="FunFam" id="3.40.350.10:FF:000001">
    <property type="entry name" value="Putative xaa-Pro aminopeptidase 1"/>
    <property type="match status" value="1"/>
</dbReference>
<accession>A0A9P0B8S8</accession>
<dbReference type="Pfam" id="PF01321">
    <property type="entry name" value="Creatinase_N"/>
    <property type="match status" value="1"/>
</dbReference>
<dbReference type="Pfam" id="PF16189">
    <property type="entry name" value="Creatinase_N_2"/>
    <property type="match status" value="1"/>
</dbReference>
<dbReference type="EMBL" id="OV121136">
    <property type="protein sequence ID" value="CAH0557530.1"/>
    <property type="molecule type" value="Genomic_DNA"/>
</dbReference>
<proteinExistence type="inferred from homology"/>
<dbReference type="GO" id="GO:0046872">
    <property type="term" value="F:metal ion binding"/>
    <property type="evidence" value="ECO:0007669"/>
    <property type="project" value="UniProtKB-KW"/>
</dbReference>
<name>A0A9P0B8S8_BRAAE</name>
<keyword evidence="5" id="KW-0464">Manganese</keyword>
<dbReference type="Pfam" id="PF16188">
    <property type="entry name" value="Peptidase_M24_C"/>
    <property type="match status" value="1"/>
</dbReference>
<dbReference type="InterPro" id="IPR000994">
    <property type="entry name" value="Pept_M24"/>
</dbReference>
<dbReference type="PANTHER" id="PTHR43763:SF20">
    <property type="entry name" value="XAA-PRO AMINOPEPTIDASE APEPP"/>
    <property type="match status" value="1"/>
</dbReference>
<evidence type="ECO:0000256" key="4">
    <source>
        <dbReference type="ARBA" id="ARBA00022801"/>
    </source>
</evidence>
<dbReference type="Proteomes" id="UP001154078">
    <property type="component" value="Chromosome 5"/>
</dbReference>
<dbReference type="Gene3D" id="3.90.230.10">
    <property type="entry name" value="Creatinase/methionine aminopeptidase superfamily"/>
    <property type="match status" value="1"/>
</dbReference>